<dbReference type="GO" id="GO:0006974">
    <property type="term" value="P:DNA damage response"/>
    <property type="evidence" value="ECO:0007669"/>
    <property type="project" value="InterPro"/>
</dbReference>
<dbReference type="Proteomes" id="UP001249851">
    <property type="component" value="Unassembled WGS sequence"/>
</dbReference>
<evidence type="ECO:0000256" key="1">
    <source>
        <dbReference type="ARBA" id="ARBA00001954"/>
    </source>
</evidence>
<reference evidence="2" key="2">
    <citation type="journal article" date="2023" name="Science">
        <title>Genomic signatures of disease resistance in endangered staghorn corals.</title>
        <authorList>
            <person name="Vollmer S.V."/>
            <person name="Selwyn J.D."/>
            <person name="Despard B.A."/>
            <person name="Roesel C.L."/>
        </authorList>
    </citation>
    <scope>NUCLEOTIDE SEQUENCE</scope>
    <source>
        <strain evidence="2">K2</strain>
    </source>
</reference>
<evidence type="ECO:0000313" key="2">
    <source>
        <dbReference type="EMBL" id="KAK2569942.1"/>
    </source>
</evidence>
<comment type="caution">
    <text evidence="2">The sequence shown here is derived from an EMBL/GenBank/DDBJ whole genome shotgun (WGS) entry which is preliminary data.</text>
</comment>
<dbReference type="GO" id="GO:0006631">
    <property type="term" value="P:fatty acid metabolic process"/>
    <property type="evidence" value="ECO:0007669"/>
    <property type="project" value="TreeGrafter"/>
</dbReference>
<dbReference type="Gene3D" id="2.60.120.590">
    <property type="entry name" value="Alpha-ketoglutarate-dependent dioxygenase AlkB-like"/>
    <property type="match status" value="1"/>
</dbReference>
<dbReference type="EMBL" id="JARQWQ010000009">
    <property type="protein sequence ID" value="KAK2569942.1"/>
    <property type="molecule type" value="Genomic_DNA"/>
</dbReference>
<dbReference type="PANTHER" id="PTHR21052:SF0">
    <property type="entry name" value="ALPHA-KETOGLUTARATE-DEPENDENT DIOXYGENASE ALKB HOMOLOG 7, MITOCHONDRIAL"/>
    <property type="match status" value="1"/>
</dbReference>
<dbReference type="AlphaFoldDB" id="A0AAD9VDG7"/>
<dbReference type="PANTHER" id="PTHR21052">
    <property type="entry name" value="SPERMATOGENESIS ASSOCIATED 11-RELATED"/>
    <property type="match status" value="1"/>
</dbReference>
<dbReference type="SUPFAM" id="SSF51197">
    <property type="entry name" value="Clavaminate synthase-like"/>
    <property type="match status" value="1"/>
</dbReference>
<accession>A0AAD9VDG7</accession>
<dbReference type="GO" id="GO:0051213">
    <property type="term" value="F:dioxygenase activity"/>
    <property type="evidence" value="ECO:0007669"/>
    <property type="project" value="UniProtKB-KW"/>
</dbReference>
<protein>
    <submittedName>
        <fullName evidence="2">Alpha-ketoglutarate-dependent dioxygenase alkB-like protein 7</fullName>
    </submittedName>
</protein>
<gene>
    <name evidence="2" type="ORF">P5673_005803</name>
</gene>
<keyword evidence="2" id="KW-0223">Dioxygenase</keyword>
<evidence type="ECO:0000313" key="3">
    <source>
        <dbReference type="Proteomes" id="UP001249851"/>
    </source>
</evidence>
<keyword evidence="3" id="KW-1185">Reference proteome</keyword>
<organism evidence="2 3">
    <name type="scientific">Acropora cervicornis</name>
    <name type="common">Staghorn coral</name>
    <dbReference type="NCBI Taxonomy" id="6130"/>
    <lineage>
        <taxon>Eukaryota</taxon>
        <taxon>Metazoa</taxon>
        <taxon>Cnidaria</taxon>
        <taxon>Anthozoa</taxon>
        <taxon>Hexacorallia</taxon>
        <taxon>Scleractinia</taxon>
        <taxon>Astrocoeniina</taxon>
        <taxon>Acroporidae</taxon>
        <taxon>Acropora</taxon>
    </lineage>
</organism>
<dbReference type="InterPro" id="IPR032870">
    <property type="entry name" value="ALKBH7-like"/>
</dbReference>
<dbReference type="GO" id="GO:0005759">
    <property type="term" value="C:mitochondrial matrix"/>
    <property type="evidence" value="ECO:0007669"/>
    <property type="project" value="TreeGrafter"/>
</dbReference>
<proteinExistence type="predicted"/>
<reference evidence="2" key="1">
    <citation type="journal article" date="2023" name="G3 (Bethesda)">
        <title>Whole genome assembly and annotation of the endangered Caribbean coral Acropora cervicornis.</title>
        <authorList>
            <person name="Selwyn J.D."/>
            <person name="Vollmer S.V."/>
        </authorList>
    </citation>
    <scope>NUCLEOTIDE SEQUENCE</scope>
    <source>
        <strain evidence="2">K2</strain>
    </source>
</reference>
<dbReference type="InterPro" id="IPR037151">
    <property type="entry name" value="AlkB-like_sf"/>
</dbReference>
<sequence>MAERRVMQLCKSLFLSRFSPIQGKFLRYFTRYLSAKASDRREERSKILFITEGCSTEELEKVQDLVLGNVEICEDFVSEDEEGVLLKEVEPYLKRQKYQFDHWDDAIHGYRETEKSRWSQEALSIFQRVRDASFKPDAELLPHVHVLDLDKEGYIKPHIDSIKFCGDIISGISLLSPSIMRFKHEKLCNVKVDALLRPRSLYKIRDAVRYEFTHEILSEEESLWKGEVVPRGRRISLILRCQPSQHD</sequence>
<name>A0AAD9VDG7_ACRCE</name>
<comment type="cofactor">
    <cofactor evidence="1">
        <name>Fe(2+)</name>
        <dbReference type="ChEBI" id="CHEBI:29033"/>
    </cofactor>
</comment>
<keyword evidence="2" id="KW-0560">Oxidoreductase</keyword>